<dbReference type="InterPro" id="IPR005184">
    <property type="entry name" value="DUF306_Meta_HslJ"/>
</dbReference>
<dbReference type="AlphaFoldDB" id="A0A8T9SR40"/>
<evidence type="ECO:0000313" key="2">
    <source>
        <dbReference type="EMBL" id="UOR03484.1"/>
    </source>
</evidence>
<dbReference type="KEGG" id="haei:MUN82_11050"/>
<reference evidence="2 3" key="1">
    <citation type="submission" date="2022-04" db="EMBL/GenBank/DDBJ databases">
        <title>Hymenobacter sp. isolated from the air.</title>
        <authorList>
            <person name="Won M."/>
            <person name="Lee C.-M."/>
            <person name="Woen H.-Y."/>
            <person name="Kwon S.-W."/>
        </authorList>
    </citation>
    <scope>NUCLEOTIDE SEQUENCE [LARGE SCALE GENOMIC DNA]</scope>
    <source>
        <strain evidence="3">5413 J-13</strain>
    </source>
</reference>
<dbReference type="PANTHER" id="PTHR35535">
    <property type="entry name" value="HEAT SHOCK PROTEIN HSLJ"/>
    <property type="match status" value="1"/>
</dbReference>
<proteinExistence type="predicted"/>
<name>A0A8T9SR40_9BACT</name>
<dbReference type="InterPro" id="IPR053147">
    <property type="entry name" value="Hsp_HslJ-like"/>
</dbReference>
<organism evidence="2 3">
    <name type="scientific">Hymenobacter aerilatus</name>
    <dbReference type="NCBI Taxonomy" id="2932251"/>
    <lineage>
        <taxon>Bacteria</taxon>
        <taxon>Pseudomonadati</taxon>
        <taxon>Bacteroidota</taxon>
        <taxon>Cytophagia</taxon>
        <taxon>Cytophagales</taxon>
        <taxon>Hymenobacteraceae</taxon>
        <taxon>Hymenobacter</taxon>
    </lineage>
</organism>
<dbReference type="Proteomes" id="UP000829925">
    <property type="component" value="Chromosome"/>
</dbReference>
<dbReference type="EMBL" id="CP095053">
    <property type="protein sequence ID" value="UOR03484.1"/>
    <property type="molecule type" value="Genomic_DNA"/>
</dbReference>
<protein>
    <submittedName>
        <fullName evidence="2">META domain-containing protein</fullName>
    </submittedName>
</protein>
<gene>
    <name evidence="2" type="ORF">MUN82_11050</name>
</gene>
<evidence type="ECO:0000259" key="1">
    <source>
        <dbReference type="Pfam" id="PF03724"/>
    </source>
</evidence>
<dbReference type="Gene3D" id="2.40.128.270">
    <property type="match status" value="1"/>
</dbReference>
<accession>A0A8T9SR40</accession>
<dbReference type="RefSeq" id="WP_245090094.1">
    <property type="nucleotide sequence ID" value="NZ_CP095053.1"/>
</dbReference>
<dbReference type="PROSITE" id="PS51257">
    <property type="entry name" value="PROKAR_LIPOPROTEIN"/>
    <property type="match status" value="1"/>
</dbReference>
<evidence type="ECO:0000313" key="3">
    <source>
        <dbReference type="Proteomes" id="UP000829925"/>
    </source>
</evidence>
<keyword evidence="3" id="KW-1185">Reference proteome</keyword>
<feature type="domain" description="DUF306" evidence="1">
    <location>
        <begin position="37"/>
        <end position="140"/>
    </location>
</feature>
<dbReference type="Pfam" id="PF03724">
    <property type="entry name" value="META"/>
    <property type="match status" value="1"/>
</dbReference>
<sequence length="155" mass="16422">MRIPLLFTTITTAALLGSCATREPAETNQTPATAATPLRGTYWVLHQLGNSAVTTPADSQELYLTLSADSSNSAQGQAGCNRFRGRFTLAANDQLSFSPLMSTKMACPRLALESRYISALEGTTRYQLAGDTLRLLGAPAGTQVVAQFHAGTAPE</sequence>
<dbReference type="InterPro" id="IPR038670">
    <property type="entry name" value="HslJ-like_sf"/>
</dbReference>
<dbReference type="PANTHER" id="PTHR35535:SF1">
    <property type="entry name" value="HEAT SHOCK PROTEIN HSLJ"/>
    <property type="match status" value="1"/>
</dbReference>